<evidence type="ECO:0000256" key="7">
    <source>
        <dbReference type="HAMAP-Rule" id="MF_02065"/>
    </source>
</evidence>
<dbReference type="NCBIfam" id="TIGR00247">
    <property type="entry name" value="endolytic transglycosylase MltG"/>
    <property type="match status" value="1"/>
</dbReference>
<evidence type="ECO:0000313" key="8">
    <source>
        <dbReference type="EMBL" id="OGF27603.1"/>
    </source>
</evidence>
<comment type="caution">
    <text evidence="8">The sequence shown here is derived from an EMBL/GenBank/DDBJ whole genome shotgun (WGS) entry which is preliminary data.</text>
</comment>
<sequence>MLKIFKYIAIFLAIGAIFCVAAYNQGINAVDDFGKDMVFVVGSGEGVDRIGQNLIEAGLIRSKLCFKIYIRRSGLQSVLQAGEYALNSSMSVKEIAAILSSGKSLNREREIKIIEGWNIDDIDRYLAENGVISKDAFAGLSKKEIGNWTFDFARPDFLKNAPDDARLEGYLFPDTYRIYRDAEAEDIIERMLLNFDAKLTPAARADIALKGKTIHDIIILASIVEKEVRGLEDKKIVAGILYKRLESGMKLEVDATINYITGKDNPSSAAEDLRIDSPYNTYKYQGLPPGPISNPGLDSILAAIYPEKSPYLFYLNRQDTGETIFGRNYEEHLRNKAKYLK</sequence>
<comment type="catalytic activity">
    <reaction evidence="7">
        <text>a peptidoglycan chain = a peptidoglycan chain with N-acetyl-1,6-anhydromuramyl-[peptide] at the reducing end + a peptidoglycan chain with N-acetylglucosamine at the non-reducing end.</text>
        <dbReference type="EC" id="4.2.2.29"/>
    </reaction>
</comment>
<dbReference type="Proteomes" id="UP000178367">
    <property type="component" value="Unassembled WGS sequence"/>
</dbReference>
<dbReference type="Pfam" id="PF02618">
    <property type="entry name" value="YceG"/>
    <property type="match status" value="1"/>
</dbReference>
<protein>
    <recommendedName>
        <fullName evidence="7">Endolytic murein transglycosylase</fullName>
        <ecNumber evidence="7">4.2.2.29</ecNumber>
    </recommendedName>
    <alternativeName>
        <fullName evidence="7">Peptidoglycan lytic transglycosylase</fullName>
    </alternativeName>
    <alternativeName>
        <fullName evidence="7">Peptidoglycan polymerization terminase</fullName>
    </alternativeName>
</protein>
<keyword evidence="6 7" id="KW-0961">Cell wall biogenesis/degradation</keyword>
<dbReference type="STRING" id="1797994.A2227_02040"/>
<dbReference type="EC" id="4.2.2.29" evidence="7"/>
<dbReference type="InterPro" id="IPR003770">
    <property type="entry name" value="MLTG-like"/>
</dbReference>
<dbReference type="EMBL" id="MFGB01000007">
    <property type="protein sequence ID" value="OGF27603.1"/>
    <property type="molecule type" value="Genomic_DNA"/>
</dbReference>
<accession>A0A1F5SMD2</accession>
<keyword evidence="5 7" id="KW-0456">Lyase</keyword>
<evidence type="ECO:0000256" key="3">
    <source>
        <dbReference type="ARBA" id="ARBA00022989"/>
    </source>
</evidence>
<evidence type="ECO:0000256" key="4">
    <source>
        <dbReference type="ARBA" id="ARBA00023136"/>
    </source>
</evidence>
<gene>
    <name evidence="7" type="primary">mltG</name>
    <name evidence="8" type="ORF">A2227_02040</name>
</gene>
<evidence type="ECO:0000256" key="5">
    <source>
        <dbReference type="ARBA" id="ARBA00023239"/>
    </source>
</evidence>
<dbReference type="GO" id="GO:0009252">
    <property type="term" value="P:peptidoglycan biosynthetic process"/>
    <property type="evidence" value="ECO:0007669"/>
    <property type="project" value="UniProtKB-UniRule"/>
</dbReference>
<keyword evidence="2 7" id="KW-0812">Transmembrane</keyword>
<dbReference type="PANTHER" id="PTHR30518:SF2">
    <property type="entry name" value="ENDOLYTIC MUREIN TRANSGLYCOSYLASE"/>
    <property type="match status" value="1"/>
</dbReference>
<reference evidence="8 9" key="1">
    <citation type="journal article" date="2016" name="Nat. Commun.">
        <title>Thousands of microbial genomes shed light on interconnected biogeochemical processes in an aquifer system.</title>
        <authorList>
            <person name="Anantharaman K."/>
            <person name="Brown C.T."/>
            <person name="Hug L.A."/>
            <person name="Sharon I."/>
            <person name="Castelle C.J."/>
            <person name="Probst A.J."/>
            <person name="Thomas B.C."/>
            <person name="Singh A."/>
            <person name="Wilkins M.J."/>
            <person name="Karaoz U."/>
            <person name="Brodie E.L."/>
            <person name="Williams K.H."/>
            <person name="Hubbard S.S."/>
            <person name="Banfield J.F."/>
        </authorList>
    </citation>
    <scope>NUCLEOTIDE SEQUENCE [LARGE SCALE GENOMIC DNA]</scope>
</reference>
<evidence type="ECO:0000256" key="1">
    <source>
        <dbReference type="ARBA" id="ARBA00022475"/>
    </source>
</evidence>
<dbReference type="AlphaFoldDB" id="A0A1F5SMD2"/>
<evidence type="ECO:0000256" key="6">
    <source>
        <dbReference type="ARBA" id="ARBA00023316"/>
    </source>
</evidence>
<dbReference type="Gene3D" id="3.30.1490.480">
    <property type="entry name" value="Endolytic murein transglycosylase"/>
    <property type="match status" value="1"/>
</dbReference>
<dbReference type="GO" id="GO:0071555">
    <property type="term" value="P:cell wall organization"/>
    <property type="evidence" value="ECO:0007669"/>
    <property type="project" value="UniProtKB-KW"/>
</dbReference>
<keyword evidence="4 7" id="KW-0472">Membrane</keyword>
<dbReference type="CDD" id="cd08010">
    <property type="entry name" value="MltG_like"/>
    <property type="match status" value="1"/>
</dbReference>
<keyword evidence="3 7" id="KW-1133">Transmembrane helix</keyword>
<name>A0A1F5SMD2_9BACT</name>
<organism evidence="8 9">
    <name type="scientific">Candidatus Falkowbacteria bacterium RIFOXYA2_FULL_47_19</name>
    <dbReference type="NCBI Taxonomy" id="1797994"/>
    <lineage>
        <taxon>Bacteria</taxon>
        <taxon>Candidatus Falkowiibacteriota</taxon>
    </lineage>
</organism>
<keyword evidence="1 7" id="KW-1003">Cell membrane</keyword>
<evidence type="ECO:0000256" key="2">
    <source>
        <dbReference type="ARBA" id="ARBA00022692"/>
    </source>
</evidence>
<feature type="site" description="Important for catalytic activity" evidence="7">
    <location>
        <position position="227"/>
    </location>
</feature>
<comment type="function">
    <text evidence="7">Functions as a peptidoglycan terminase that cleaves nascent peptidoglycan strands endolytically to terminate their elongation.</text>
</comment>
<evidence type="ECO:0000313" key="9">
    <source>
        <dbReference type="Proteomes" id="UP000178367"/>
    </source>
</evidence>
<dbReference type="GO" id="GO:0008932">
    <property type="term" value="F:lytic endotransglycosylase activity"/>
    <property type="evidence" value="ECO:0007669"/>
    <property type="project" value="UniProtKB-UniRule"/>
</dbReference>
<dbReference type="HAMAP" id="MF_02065">
    <property type="entry name" value="MltG"/>
    <property type="match status" value="1"/>
</dbReference>
<comment type="similarity">
    <text evidence="7">Belongs to the transglycosylase MltG family.</text>
</comment>
<proteinExistence type="inferred from homology"/>
<dbReference type="GO" id="GO:0005886">
    <property type="term" value="C:plasma membrane"/>
    <property type="evidence" value="ECO:0007669"/>
    <property type="project" value="UniProtKB-UniRule"/>
</dbReference>
<dbReference type="PANTHER" id="PTHR30518">
    <property type="entry name" value="ENDOLYTIC MUREIN TRANSGLYCOSYLASE"/>
    <property type="match status" value="1"/>
</dbReference>